<organism evidence="5 6">
    <name type="scientific">Rubinisphaera brasiliensis (strain ATCC 49424 / DSM 5305 / JCM 21570 / IAM 15109 / NBRC 103401 / IFAM 1448)</name>
    <name type="common">Planctomyces brasiliensis</name>
    <dbReference type="NCBI Taxonomy" id="756272"/>
    <lineage>
        <taxon>Bacteria</taxon>
        <taxon>Pseudomonadati</taxon>
        <taxon>Planctomycetota</taxon>
        <taxon>Planctomycetia</taxon>
        <taxon>Planctomycetales</taxon>
        <taxon>Planctomycetaceae</taxon>
        <taxon>Rubinisphaera</taxon>
    </lineage>
</organism>
<feature type="domain" description="Sialate O-acetylesterase" evidence="4">
    <location>
        <begin position="293"/>
        <end position="396"/>
    </location>
</feature>
<dbReference type="AlphaFoldDB" id="F0SLB2"/>
<dbReference type="GO" id="GO:0005975">
    <property type="term" value="P:carbohydrate metabolic process"/>
    <property type="evidence" value="ECO:0007669"/>
    <property type="project" value="TreeGrafter"/>
</dbReference>
<proteinExistence type="predicted"/>
<dbReference type="KEGG" id="pbs:Plabr_4446"/>
<dbReference type="Gene3D" id="3.40.50.1110">
    <property type="entry name" value="SGNH hydrolase"/>
    <property type="match status" value="1"/>
</dbReference>
<evidence type="ECO:0000256" key="2">
    <source>
        <dbReference type="SAM" id="MobiDB-lite"/>
    </source>
</evidence>
<dbReference type="Pfam" id="PF03629">
    <property type="entry name" value="SASA"/>
    <property type="match status" value="2"/>
</dbReference>
<dbReference type="GO" id="GO:0001681">
    <property type="term" value="F:sialate O-acetylesterase activity"/>
    <property type="evidence" value="ECO:0007669"/>
    <property type="project" value="UniProtKB-EC"/>
</dbReference>
<protein>
    <submittedName>
        <fullName evidence="5">Sialate O-acetylesterase</fullName>
        <ecNumber evidence="5">3.1.1.53</ecNumber>
    </submittedName>
</protein>
<dbReference type="InterPro" id="IPR005181">
    <property type="entry name" value="SASA"/>
</dbReference>
<evidence type="ECO:0000256" key="3">
    <source>
        <dbReference type="SAM" id="SignalP"/>
    </source>
</evidence>
<feature type="compositionally biased region" description="Basic and acidic residues" evidence="2">
    <location>
        <begin position="250"/>
        <end position="263"/>
    </location>
</feature>
<dbReference type="STRING" id="756272.Plabr_4446"/>
<dbReference type="OrthoDB" id="9795554at2"/>
<evidence type="ECO:0000256" key="1">
    <source>
        <dbReference type="ARBA" id="ARBA00022801"/>
    </source>
</evidence>
<dbReference type="EC" id="3.1.1.53" evidence="5"/>
<dbReference type="Proteomes" id="UP000006860">
    <property type="component" value="Chromosome"/>
</dbReference>
<feature type="domain" description="Sialate O-acetylesterase" evidence="4">
    <location>
        <begin position="106"/>
        <end position="228"/>
    </location>
</feature>
<sequence length="519" mass="57681">MRRLFSVLALVTLSLATPAVSRADVTLSNVFTDHMVLQRNHQNPVWGWDEPGTEVTVKIAGQTKTAKADKDGRWEVKLDELEAGGPHTLEISGTSDRKIEDVLVGEVWVCSGQSNMAWPVSSANDPELERLTAKYPQIRLLSVPNRASQDSENNFSGAWKVCSPDTVNDFSAVGYFFGRQLHQTLDVPVGLIDNAWGGSAAEAWVNRGLLKEDGRFDELLAKWEDMEKNYDPESAKAAYEKALENWKEQVAKAREAGKPEPRRPRGPYNPLGSNHRPGNLYGGCLHPIIGYGIAGAIWYQGESNSGRAYQYRDLFPLMITNWRDEWNQGDFPFYWVSLADFRREAAEPTGSTWAELREAQTKTLSLPNTGEAIITDLGEADDIHPRNKQDVAKRLARLALANEYGYDVVAGSPRYKDHTVKGNKVVVTFQNVGTQLDTFDVREPIGFTIAGEDRVFVPAEARVTGKDTVEVWSDAVQNPVAVRYAWADNPVCNLQNTVGLPATPFRTDDWEGVTANANK</sequence>
<keyword evidence="1 5" id="KW-0378">Hydrolase</keyword>
<dbReference type="EMBL" id="CP002546">
    <property type="protein sequence ID" value="ADY62018.1"/>
    <property type="molecule type" value="Genomic_DNA"/>
</dbReference>
<keyword evidence="3" id="KW-0732">Signal</keyword>
<reference evidence="6" key="1">
    <citation type="submission" date="2011-02" db="EMBL/GenBank/DDBJ databases">
        <title>The complete genome of Planctomyces brasiliensis DSM 5305.</title>
        <authorList>
            <person name="Lucas S."/>
            <person name="Copeland A."/>
            <person name="Lapidus A."/>
            <person name="Bruce D."/>
            <person name="Goodwin L."/>
            <person name="Pitluck S."/>
            <person name="Kyrpides N."/>
            <person name="Mavromatis K."/>
            <person name="Pagani I."/>
            <person name="Ivanova N."/>
            <person name="Ovchinnikova G."/>
            <person name="Lu M."/>
            <person name="Detter J.C."/>
            <person name="Han C."/>
            <person name="Land M."/>
            <person name="Hauser L."/>
            <person name="Markowitz V."/>
            <person name="Cheng J.-F."/>
            <person name="Hugenholtz P."/>
            <person name="Woyke T."/>
            <person name="Wu D."/>
            <person name="Tindall B."/>
            <person name="Pomrenke H.G."/>
            <person name="Brambilla E."/>
            <person name="Klenk H.-P."/>
            <person name="Eisen J.A."/>
        </authorList>
    </citation>
    <scope>NUCLEOTIDE SEQUENCE [LARGE SCALE GENOMIC DNA]</scope>
    <source>
        <strain evidence="6">ATCC 49424 / DSM 5305 / JCM 21570 / NBRC 103401 / IFAM 1448</strain>
    </source>
</reference>
<dbReference type="InterPro" id="IPR036514">
    <property type="entry name" value="SGNH_hydro_sf"/>
</dbReference>
<dbReference type="PANTHER" id="PTHR22901:SF0">
    <property type="entry name" value="SIALATE O-ACETYLESTERASE"/>
    <property type="match status" value="1"/>
</dbReference>
<dbReference type="InterPro" id="IPR013783">
    <property type="entry name" value="Ig-like_fold"/>
</dbReference>
<feature type="signal peptide" evidence="3">
    <location>
        <begin position="1"/>
        <end position="23"/>
    </location>
</feature>
<accession>F0SLB2</accession>
<dbReference type="Gene3D" id="2.60.40.10">
    <property type="entry name" value="Immunoglobulins"/>
    <property type="match status" value="1"/>
</dbReference>
<feature type="region of interest" description="Disordered" evidence="2">
    <location>
        <begin position="250"/>
        <end position="274"/>
    </location>
</feature>
<feature type="chain" id="PRO_5003260652" evidence="3">
    <location>
        <begin position="24"/>
        <end position="519"/>
    </location>
</feature>
<keyword evidence="6" id="KW-1185">Reference proteome</keyword>
<dbReference type="SUPFAM" id="SSF52266">
    <property type="entry name" value="SGNH hydrolase"/>
    <property type="match status" value="1"/>
</dbReference>
<evidence type="ECO:0000313" key="5">
    <source>
        <dbReference type="EMBL" id="ADY62018.1"/>
    </source>
</evidence>
<dbReference type="PANTHER" id="PTHR22901">
    <property type="entry name" value="SIALATE O-ACETYLESTERASE"/>
    <property type="match status" value="1"/>
</dbReference>
<dbReference type="eggNOG" id="COG2755">
    <property type="taxonomic scope" value="Bacteria"/>
</dbReference>
<evidence type="ECO:0000259" key="4">
    <source>
        <dbReference type="Pfam" id="PF03629"/>
    </source>
</evidence>
<gene>
    <name evidence="5" type="ordered locus">Plabr_4446</name>
</gene>
<dbReference type="InterPro" id="IPR039329">
    <property type="entry name" value="SIAE"/>
</dbReference>
<dbReference type="RefSeq" id="WP_013630723.1">
    <property type="nucleotide sequence ID" value="NC_015174.1"/>
</dbReference>
<evidence type="ECO:0000313" key="6">
    <source>
        <dbReference type="Proteomes" id="UP000006860"/>
    </source>
</evidence>
<name>F0SLB2_RUBBR</name>
<dbReference type="HOGENOM" id="CLU_015150_0_0_0"/>